<keyword evidence="1" id="KW-0813">Transport</keyword>
<dbReference type="Pfam" id="PF05641">
    <property type="entry name" value="Agenet"/>
    <property type="match status" value="2"/>
</dbReference>
<dbReference type="AlphaFoldDB" id="A0A5J9UN15"/>
<dbReference type="SMART" id="SM00743">
    <property type="entry name" value="Agenet"/>
    <property type="match status" value="4"/>
</dbReference>
<dbReference type="InterPro" id="IPR007930">
    <property type="entry name" value="DUF724"/>
</dbReference>
<evidence type="ECO:0000256" key="3">
    <source>
        <dbReference type="SAM" id="Coils"/>
    </source>
</evidence>
<accession>A0A5J9UN15</accession>
<reference evidence="6 7" key="1">
    <citation type="journal article" date="2019" name="Sci. Rep.">
        <title>A high-quality genome of Eragrostis curvula grass provides insights into Poaceae evolution and supports new strategies to enhance forage quality.</title>
        <authorList>
            <person name="Carballo J."/>
            <person name="Santos B.A.C.M."/>
            <person name="Zappacosta D."/>
            <person name="Garbus I."/>
            <person name="Selva J.P."/>
            <person name="Gallo C.A."/>
            <person name="Diaz A."/>
            <person name="Albertini E."/>
            <person name="Caccamo M."/>
            <person name="Echenique V."/>
        </authorList>
    </citation>
    <scope>NUCLEOTIDE SEQUENCE [LARGE SCALE GENOMIC DNA]</scope>
    <source>
        <strain evidence="7">cv. Victoria</strain>
        <tissue evidence="6">Leaf</tissue>
    </source>
</reference>
<dbReference type="PANTHER" id="PTHR31917">
    <property type="entry name" value="AGENET DOMAIN-CONTAINING PROTEIN-RELATED"/>
    <property type="match status" value="1"/>
</dbReference>
<evidence type="ECO:0000313" key="7">
    <source>
        <dbReference type="Proteomes" id="UP000324897"/>
    </source>
</evidence>
<feature type="domain" description="Agenet" evidence="5">
    <location>
        <begin position="144"/>
        <end position="206"/>
    </location>
</feature>
<feature type="domain" description="Agenet" evidence="5">
    <location>
        <begin position="226"/>
        <end position="302"/>
    </location>
</feature>
<keyword evidence="7" id="KW-1185">Reference proteome</keyword>
<evidence type="ECO:0000259" key="5">
    <source>
        <dbReference type="SMART" id="SM00743"/>
    </source>
</evidence>
<feature type="domain" description="Agenet" evidence="5">
    <location>
        <begin position="60"/>
        <end position="134"/>
    </location>
</feature>
<feature type="compositionally biased region" description="Low complexity" evidence="4">
    <location>
        <begin position="1"/>
        <end position="12"/>
    </location>
</feature>
<keyword evidence="3" id="KW-0175">Coiled coil</keyword>
<feature type="domain" description="Agenet" evidence="5">
    <location>
        <begin position="307"/>
        <end position="365"/>
    </location>
</feature>
<feature type="compositionally biased region" description="Pro residues" evidence="4">
    <location>
        <begin position="55"/>
        <end position="64"/>
    </location>
</feature>
<protein>
    <recommendedName>
        <fullName evidence="5">Agenet domain-containing protein</fullName>
    </recommendedName>
</protein>
<dbReference type="Proteomes" id="UP000324897">
    <property type="component" value="Chromosome 2"/>
</dbReference>
<dbReference type="InterPro" id="IPR008395">
    <property type="entry name" value="Agenet-like_dom"/>
</dbReference>
<evidence type="ECO:0000256" key="1">
    <source>
        <dbReference type="ARBA" id="ARBA00022448"/>
    </source>
</evidence>
<feature type="region of interest" description="Disordered" evidence="4">
    <location>
        <begin position="382"/>
        <end position="428"/>
    </location>
</feature>
<feature type="compositionally biased region" description="Basic residues" evidence="4">
    <location>
        <begin position="13"/>
        <end position="29"/>
    </location>
</feature>
<evidence type="ECO:0000256" key="2">
    <source>
        <dbReference type="ARBA" id="ARBA00022604"/>
    </source>
</evidence>
<feature type="region of interest" description="Disordered" evidence="4">
    <location>
        <begin position="1"/>
        <end position="66"/>
    </location>
</feature>
<name>A0A5J9UN15_9POAL</name>
<evidence type="ECO:0000256" key="4">
    <source>
        <dbReference type="SAM" id="MobiDB-lite"/>
    </source>
</evidence>
<gene>
    <name evidence="6" type="ORF">EJB05_27263</name>
</gene>
<organism evidence="6 7">
    <name type="scientific">Eragrostis curvula</name>
    <name type="common">weeping love grass</name>
    <dbReference type="NCBI Taxonomy" id="38414"/>
    <lineage>
        <taxon>Eukaryota</taxon>
        <taxon>Viridiplantae</taxon>
        <taxon>Streptophyta</taxon>
        <taxon>Embryophyta</taxon>
        <taxon>Tracheophyta</taxon>
        <taxon>Spermatophyta</taxon>
        <taxon>Magnoliopsida</taxon>
        <taxon>Liliopsida</taxon>
        <taxon>Poales</taxon>
        <taxon>Poaceae</taxon>
        <taxon>PACMAD clade</taxon>
        <taxon>Chloridoideae</taxon>
        <taxon>Eragrostideae</taxon>
        <taxon>Eragrostidinae</taxon>
        <taxon>Eragrostis</taxon>
    </lineage>
</organism>
<evidence type="ECO:0000313" key="6">
    <source>
        <dbReference type="EMBL" id="TVU24804.1"/>
    </source>
</evidence>
<feature type="coiled-coil region" evidence="3">
    <location>
        <begin position="750"/>
        <end position="791"/>
    </location>
</feature>
<sequence length="893" mass="98064">MAAAGRSPASSGRRGRPRGRGRGWSKSPRKPPLSPPASSSSPDTPSAAAAVSAPGPDPAAPLPPGAAVEVRVDDDGFHGSWFEATVVAFSPARGRRAPARYTVTYSHLLADDGGGVLAEPFAPSHVRPRPPPPPPPEGGGASSPLLRLHDIVEAFHNDGWWSGIVISPASSASAAASPTVTVAFPITREVISFPPHLVRPRRDYLGGGEWAPSRAVVAVQPKRAVRAYEVGDKVEVVRDRPDFGYSWFPATVSKVVDRLSYIIEYFDFDQEAAEGAASGGAAEKSTEYLHWRFIRPAVEHVPRESEFRLAPGAAVEAYCDGAWSPGIVRRVVGDGEYEVSIDGKEKELLVNKVAELLKPQYKWDGKQWKIVSVKRRANLRRRSLSGRSPSSPVNVVSSEDEYSHDPGSSAIKSSRNAIKKSRKEPQQQELISASVSEMEGKHDAPDNLTGNDNFLSKQIVCALTASADWQASLALDKQAPKRSTSGSNTKVLTYKKLARKKGSKKLFSPQSLLDVDSTVQQGGKENVMGNMKTHTEHDLDRSLEDTYQELLPLVPPGFESMYNGEGIDISGSLLDEELCTDRAATQVSRSSQLMVEAPIRPQNAGSSLSRCFSQISSHQVPFVKRSPAWSVIEAMDVFKEVPQQPHFFPLRDYSLAVREGMALGLMVSFATLVESIKEASIEDSMELFEDKIRSLCHLEGNGFNVQFLQARLSKLLQIKSNCSKYLGEINKLRAEMAGKATSLSRMGALLDQKDEVIGELEQRLGHLRREAQQIEKEREHEDAELSRLKSKHSRFEEAYGESVRQFRNILDDMSRRIRREAEGDASIAEKKPGVVYADMLPFSPPAPAAAYSQRQLKQLRAQCLVFLAFRNNMEPKKRYLEIALGEGPEQGTN</sequence>
<keyword evidence="2" id="KW-0341">Growth regulation</keyword>
<feature type="compositionally biased region" description="Low complexity" evidence="4">
    <location>
        <begin position="36"/>
        <end position="54"/>
    </location>
</feature>
<feature type="non-terminal residue" evidence="6">
    <location>
        <position position="1"/>
    </location>
</feature>
<dbReference type="EMBL" id="RWGY01000013">
    <property type="protein sequence ID" value="TVU24804.1"/>
    <property type="molecule type" value="Genomic_DNA"/>
</dbReference>
<dbReference type="Pfam" id="PF05266">
    <property type="entry name" value="DUF724"/>
    <property type="match status" value="1"/>
</dbReference>
<feature type="compositionally biased region" description="Low complexity" evidence="4">
    <location>
        <begin position="385"/>
        <end position="397"/>
    </location>
</feature>
<comment type="caution">
    <text evidence="6">The sequence shown here is derived from an EMBL/GenBank/DDBJ whole genome shotgun (WGS) entry which is preliminary data.</text>
</comment>
<dbReference type="PANTHER" id="PTHR31917:SF74">
    <property type="entry name" value="EXPRESSED PROTEIN"/>
    <property type="match status" value="1"/>
</dbReference>
<dbReference type="InterPro" id="IPR014002">
    <property type="entry name" value="Agenet_dom_plant"/>
</dbReference>
<feature type="region of interest" description="Disordered" evidence="4">
    <location>
        <begin position="119"/>
        <end position="143"/>
    </location>
</feature>
<proteinExistence type="predicted"/>
<dbReference type="Gramene" id="TVU24804">
    <property type="protein sequence ID" value="TVU24804"/>
    <property type="gene ID" value="EJB05_27263"/>
</dbReference>
<dbReference type="OrthoDB" id="687110at2759"/>